<evidence type="ECO:0000256" key="1">
    <source>
        <dbReference type="SAM" id="MobiDB-lite"/>
    </source>
</evidence>
<dbReference type="EMBL" id="JATN01000321">
    <property type="protein sequence ID" value="EUC58504.1"/>
    <property type="molecule type" value="Genomic_DNA"/>
</dbReference>
<sequence>MSKQIEITFELNPPHESSIPTCQSYGFPLATDSEGSSNASGFYKSLRDALSEAKAQTGEDLTKYRDIAADSEKHKALMVKPSSDDEDEEATDE</sequence>
<proteinExistence type="predicted"/>
<evidence type="ECO:0000313" key="2">
    <source>
        <dbReference type="EMBL" id="EUC58504.1"/>
    </source>
</evidence>
<evidence type="ECO:0008006" key="4">
    <source>
        <dbReference type="Google" id="ProtNLM"/>
    </source>
</evidence>
<organism evidence="2 3">
    <name type="scientific">Rhizoctonia solani AG-3 Rhs1AP</name>
    <dbReference type="NCBI Taxonomy" id="1086054"/>
    <lineage>
        <taxon>Eukaryota</taxon>
        <taxon>Fungi</taxon>
        <taxon>Dikarya</taxon>
        <taxon>Basidiomycota</taxon>
        <taxon>Agaricomycotina</taxon>
        <taxon>Agaricomycetes</taxon>
        <taxon>Cantharellales</taxon>
        <taxon>Ceratobasidiaceae</taxon>
        <taxon>Rhizoctonia</taxon>
    </lineage>
</organism>
<protein>
    <recommendedName>
        <fullName evidence="4">EKC/KEOPS complex subunit GON7</fullName>
    </recommendedName>
</protein>
<evidence type="ECO:0000313" key="3">
    <source>
        <dbReference type="Proteomes" id="UP000030108"/>
    </source>
</evidence>
<feature type="non-terminal residue" evidence="2">
    <location>
        <position position="93"/>
    </location>
</feature>
<comment type="caution">
    <text evidence="2">The sequence shown here is derived from an EMBL/GenBank/DDBJ whole genome shotgun (WGS) entry which is preliminary data.</text>
</comment>
<feature type="compositionally biased region" description="Acidic residues" evidence="1">
    <location>
        <begin position="84"/>
        <end position="93"/>
    </location>
</feature>
<dbReference type="OrthoDB" id="2553859at2759"/>
<reference evidence="3" key="1">
    <citation type="journal article" date="2014" name="Genome Announc.">
        <title>Draft genome sequence of the plant-pathogenic soil fungus Rhizoctonia solani anastomosis group 3 strain Rhs1AP.</title>
        <authorList>
            <person name="Cubeta M.A."/>
            <person name="Thomas E."/>
            <person name="Dean R.A."/>
            <person name="Jabaji S."/>
            <person name="Neate S.M."/>
            <person name="Tavantzis S."/>
            <person name="Toda T."/>
            <person name="Vilgalys R."/>
            <person name="Bharathan N."/>
            <person name="Fedorova-Abrams N."/>
            <person name="Pakala S.B."/>
            <person name="Pakala S.M."/>
            <person name="Zafar N."/>
            <person name="Joardar V."/>
            <person name="Losada L."/>
            <person name="Nierman W.C."/>
        </authorList>
    </citation>
    <scope>NUCLEOTIDE SEQUENCE [LARGE SCALE GENOMIC DNA]</scope>
    <source>
        <strain evidence="3">AG-3</strain>
    </source>
</reference>
<dbReference type="AlphaFoldDB" id="A0A0A1UHU7"/>
<accession>A0A0A1UHU7</accession>
<feature type="region of interest" description="Disordered" evidence="1">
    <location>
        <begin position="74"/>
        <end position="93"/>
    </location>
</feature>
<gene>
    <name evidence="2" type="ORF">RSOL_260590</name>
</gene>
<dbReference type="Proteomes" id="UP000030108">
    <property type="component" value="Unassembled WGS sequence"/>
</dbReference>
<name>A0A0A1UHU7_9AGAM</name>